<evidence type="ECO:0000256" key="4">
    <source>
        <dbReference type="ARBA" id="ARBA00022989"/>
    </source>
</evidence>
<dbReference type="AlphaFoldDB" id="U2YNG0"/>
<evidence type="ECO:0000256" key="3">
    <source>
        <dbReference type="ARBA" id="ARBA00022692"/>
    </source>
</evidence>
<dbReference type="Pfam" id="PF09335">
    <property type="entry name" value="VTT_dom"/>
    <property type="match status" value="1"/>
</dbReference>
<dbReference type="OrthoDB" id="9782291at2"/>
<evidence type="ECO:0000256" key="6">
    <source>
        <dbReference type="SAM" id="Phobius"/>
    </source>
</evidence>
<keyword evidence="4 6" id="KW-1133">Transmembrane helix</keyword>
<evidence type="ECO:0000256" key="2">
    <source>
        <dbReference type="ARBA" id="ARBA00022475"/>
    </source>
</evidence>
<reference evidence="8" key="1">
    <citation type="journal article" date="2013" name="Genome Announc.">
        <title>Draft Genome Sequence of Loktanella cinnabarina LL-001T, Isolated from Deep-Sea Floor Sediment.</title>
        <authorList>
            <person name="Nishi S."/>
            <person name="Tsubouchi T."/>
            <person name="Takaki Y."/>
            <person name="Koyanagi R."/>
            <person name="Satoh N."/>
            <person name="Maruyama T."/>
            <person name="Hatada Y."/>
        </authorList>
    </citation>
    <scope>NUCLEOTIDE SEQUENCE [LARGE SCALE GENOMIC DNA]</scope>
    <source>
        <strain evidence="8">LL-001</strain>
    </source>
</reference>
<feature type="domain" description="VTT" evidence="7">
    <location>
        <begin position="30"/>
        <end position="155"/>
    </location>
</feature>
<evidence type="ECO:0000313" key="9">
    <source>
        <dbReference type="Proteomes" id="UP000016566"/>
    </source>
</evidence>
<sequence length="205" mass="21673">MTDAFLALIPTYGLWLILVSVTLSALALPVPSSMMVMVAGGFAAADDFALWQLVGFAYLGFAVGDQIAFWTARRAGAPLIARFESRSGTAAVLGRAKRLVERRGLAAVFLSRTVFSPLGPYVAYISGGLGLSWRGFTLTALAGGLLWSMGYAWLGFVFADRIDDIASMISSSVGVVMAGAVTLGGLVWLLRNYRHSRAARQGSGG</sequence>
<dbReference type="eggNOG" id="COG0586">
    <property type="taxonomic scope" value="Bacteria"/>
</dbReference>
<comment type="subcellular location">
    <subcellularLocation>
        <location evidence="1">Cell membrane</location>
        <topology evidence="1">Multi-pass membrane protein</topology>
    </subcellularLocation>
</comment>
<dbReference type="EMBL" id="BATB01000048">
    <property type="protein sequence ID" value="GAD56806.1"/>
    <property type="molecule type" value="Genomic_DNA"/>
</dbReference>
<dbReference type="InterPro" id="IPR032816">
    <property type="entry name" value="VTT_dom"/>
</dbReference>
<dbReference type="PANTHER" id="PTHR42709:SF6">
    <property type="entry name" value="UNDECAPRENYL PHOSPHATE TRANSPORTER A"/>
    <property type="match status" value="1"/>
</dbReference>
<keyword evidence="9" id="KW-1185">Reference proteome</keyword>
<evidence type="ECO:0000256" key="5">
    <source>
        <dbReference type="ARBA" id="ARBA00023136"/>
    </source>
</evidence>
<keyword evidence="5 6" id="KW-0472">Membrane</keyword>
<keyword evidence="3 6" id="KW-0812">Transmembrane</keyword>
<dbReference type="RefSeq" id="WP_021694907.1">
    <property type="nucleotide sequence ID" value="NZ_BATB01000048.1"/>
</dbReference>
<proteinExistence type="predicted"/>
<organism evidence="8 9">
    <name type="scientific">Limimaricola cinnabarinus LL-001</name>
    <dbReference type="NCBI Taxonomy" id="1337093"/>
    <lineage>
        <taxon>Bacteria</taxon>
        <taxon>Pseudomonadati</taxon>
        <taxon>Pseudomonadota</taxon>
        <taxon>Alphaproteobacteria</taxon>
        <taxon>Rhodobacterales</taxon>
        <taxon>Paracoccaceae</taxon>
        <taxon>Limimaricola</taxon>
    </lineage>
</organism>
<gene>
    <name evidence="8" type="ORF">MBELCI_2858</name>
</gene>
<feature type="transmembrane region" description="Helical" evidence="6">
    <location>
        <begin position="136"/>
        <end position="159"/>
    </location>
</feature>
<name>U2YNG0_9RHOB</name>
<dbReference type="Proteomes" id="UP000016566">
    <property type="component" value="Unassembled WGS sequence"/>
</dbReference>
<feature type="transmembrane region" description="Helical" evidence="6">
    <location>
        <begin position="50"/>
        <end position="72"/>
    </location>
</feature>
<evidence type="ECO:0000313" key="8">
    <source>
        <dbReference type="EMBL" id="GAD56806.1"/>
    </source>
</evidence>
<feature type="transmembrane region" description="Helical" evidence="6">
    <location>
        <begin position="165"/>
        <end position="190"/>
    </location>
</feature>
<feature type="transmembrane region" description="Helical" evidence="6">
    <location>
        <begin position="12"/>
        <end position="30"/>
    </location>
</feature>
<accession>U2YNG0</accession>
<evidence type="ECO:0000256" key="1">
    <source>
        <dbReference type="ARBA" id="ARBA00004651"/>
    </source>
</evidence>
<dbReference type="STRING" id="1337093.MBELCI_2858"/>
<dbReference type="PANTHER" id="PTHR42709">
    <property type="entry name" value="ALKALINE PHOSPHATASE LIKE PROTEIN"/>
    <property type="match status" value="1"/>
</dbReference>
<protein>
    <recommendedName>
        <fullName evidence="7">VTT domain-containing protein</fullName>
    </recommendedName>
</protein>
<dbReference type="GO" id="GO:0005886">
    <property type="term" value="C:plasma membrane"/>
    <property type="evidence" value="ECO:0007669"/>
    <property type="project" value="UniProtKB-SubCell"/>
</dbReference>
<keyword evidence="2" id="KW-1003">Cell membrane</keyword>
<dbReference type="InterPro" id="IPR051311">
    <property type="entry name" value="DedA_domain"/>
</dbReference>
<comment type="caution">
    <text evidence="8">The sequence shown here is derived from an EMBL/GenBank/DDBJ whole genome shotgun (WGS) entry which is preliminary data.</text>
</comment>
<evidence type="ECO:0000259" key="7">
    <source>
        <dbReference type="Pfam" id="PF09335"/>
    </source>
</evidence>